<evidence type="ECO:0000313" key="3">
    <source>
        <dbReference type="EMBL" id="CCG80998.1"/>
    </source>
</evidence>
<proteinExistence type="predicted"/>
<protein>
    <submittedName>
        <fullName evidence="3">WSC domain protein</fullName>
    </submittedName>
</protein>
<keyword evidence="4" id="KW-1185">Reference proteome</keyword>
<dbReference type="PANTHER" id="PTHR43662">
    <property type="match status" value="1"/>
</dbReference>
<dbReference type="AlphaFoldDB" id="R4X7D7"/>
<gene>
    <name evidence="3" type="ORF">TAPDE_000674</name>
</gene>
<organism evidence="3 4">
    <name type="scientific">Taphrina deformans (strain PYCC 5710 / ATCC 11124 / CBS 356.35 / IMI 108563 / JCM 9778 / NBRC 8474)</name>
    <name type="common">Peach leaf curl fungus</name>
    <name type="synonym">Lalaria deformans</name>
    <dbReference type="NCBI Taxonomy" id="1097556"/>
    <lineage>
        <taxon>Eukaryota</taxon>
        <taxon>Fungi</taxon>
        <taxon>Dikarya</taxon>
        <taxon>Ascomycota</taxon>
        <taxon>Taphrinomycotina</taxon>
        <taxon>Taphrinomycetes</taxon>
        <taxon>Taphrinales</taxon>
        <taxon>Taphrinaceae</taxon>
        <taxon>Taphrina</taxon>
    </lineage>
</organism>
<evidence type="ECO:0000313" key="4">
    <source>
        <dbReference type="Proteomes" id="UP000013776"/>
    </source>
</evidence>
<reference evidence="3 4" key="1">
    <citation type="journal article" date="2013" name="MBio">
        <title>Genome sequencing of the plant pathogen Taphrina deformans, the causal agent of peach leaf curl.</title>
        <authorList>
            <person name="Cisse O.H."/>
            <person name="Almeida J.M.G.C.F."/>
            <person name="Fonseca A."/>
            <person name="Kumar A.A."/>
            <person name="Salojaervi J."/>
            <person name="Overmyer K."/>
            <person name="Hauser P.M."/>
            <person name="Pagni M."/>
        </authorList>
    </citation>
    <scope>NUCLEOTIDE SEQUENCE [LARGE SCALE GENOMIC DNA]</scope>
    <source>
        <strain evidence="4">PYCC 5710 / ATCC 11124 / CBS 356.35 / IMI 108563 / JCM 9778 / NBRC 8474</strain>
    </source>
</reference>
<dbReference type="eggNOG" id="ENOG502QW32">
    <property type="taxonomic scope" value="Eukaryota"/>
</dbReference>
<dbReference type="PANTHER" id="PTHR43662:SF3">
    <property type="entry name" value="DOMAIN PROTEIN, PUTATIVE (AFU_ORTHOLOGUE AFUA_6G11970)-RELATED"/>
    <property type="match status" value="1"/>
</dbReference>
<dbReference type="OrthoDB" id="74764at2759"/>
<keyword evidence="1" id="KW-0732">Signal</keyword>
<dbReference type="STRING" id="1097556.R4X7D7"/>
<name>R4X7D7_TAPDE</name>
<feature type="chain" id="PRO_5004381912" evidence="1">
    <location>
        <begin position="21"/>
        <end position="641"/>
    </location>
</feature>
<feature type="domain" description="DUF1996" evidence="2">
    <location>
        <begin position="36"/>
        <end position="264"/>
    </location>
</feature>
<evidence type="ECO:0000256" key="1">
    <source>
        <dbReference type="SAM" id="SignalP"/>
    </source>
</evidence>
<comment type="caution">
    <text evidence="3">The sequence shown here is derived from an EMBL/GenBank/DDBJ whole genome shotgun (WGS) entry which is preliminary data.</text>
</comment>
<sequence length="641" mass="67247">MKSTFFTLLSLSAQLHGVECFWRMICDRPIVTARIDPIITPGAISAHAHSVTGASGVTYDATFEDLRNSDCTTCQVTQDHSAYWVPQLYYTHQNGTYESVDMTGGLTVYYLKRGDAGPAGKVLAVPNGLRMIAGDPFRRSYNSSDVAQRAIGFSCLGGIGYTKSLEAINNCPNGLRAEIFFPNCWDGVNLDSNDHSSHMAYSGDDGNGACPSSHPVKIVSLFFEAMWSIDYWKDDWWNGTTPPFVFAQGDPTGYGSHGDFMSGWDQDFLQTAVDTCNNNSGLIQDCPVFNIDQTSAASCKWAGKLLTTEDVLGTNGGLSTLPGCNPVTYGPDEAPIHPSTCPDGSANNVVKVASNNAASSARSISPSAVVQNLVQLQPAASSTAGASQSAISASRAPRPSALVQAEARTLALDSSSGSTASSSTAVHNPLYGNTTARSTTLVAVTTKFLTATAAGEPTVITSTVYETKMVEQSTSVSQPSVNQNADAATATATDADVATDADAVTDAVAPAARVKAQVAAAGNVQQGNDGVVYRVEEEIEYYTITTTLIESSTPYVQLYVIPATATTLLAVGTTLPVSSAPTGTPRTVTRTMYQTVTQTTFVQEGNSLASMKVDLAFPSMAAFANGTTLSSNSTGSVVSIG</sequence>
<accession>R4X7D7</accession>
<dbReference type="Pfam" id="PF09362">
    <property type="entry name" value="DUF1996"/>
    <property type="match status" value="1"/>
</dbReference>
<evidence type="ECO:0000259" key="2">
    <source>
        <dbReference type="Pfam" id="PF09362"/>
    </source>
</evidence>
<feature type="signal peptide" evidence="1">
    <location>
        <begin position="1"/>
        <end position="20"/>
    </location>
</feature>
<dbReference type="Proteomes" id="UP000013776">
    <property type="component" value="Unassembled WGS sequence"/>
</dbReference>
<dbReference type="VEuPathDB" id="FungiDB:TAPDE_000674"/>
<dbReference type="InterPro" id="IPR018535">
    <property type="entry name" value="DUF1996"/>
</dbReference>
<dbReference type="EMBL" id="CAHR02000022">
    <property type="protein sequence ID" value="CCG80998.1"/>
    <property type="molecule type" value="Genomic_DNA"/>
</dbReference>